<sequence>MGYRIGFISIIVPVFYLALHKKNESISFKLKQCKMIVNLKIFL</sequence>
<organism evidence="1 2">
    <name type="scientific">Euroglyphus maynei</name>
    <name type="common">Mayne's house dust mite</name>
    <dbReference type="NCBI Taxonomy" id="6958"/>
    <lineage>
        <taxon>Eukaryota</taxon>
        <taxon>Metazoa</taxon>
        <taxon>Ecdysozoa</taxon>
        <taxon>Arthropoda</taxon>
        <taxon>Chelicerata</taxon>
        <taxon>Arachnida</taxon>
        <taxon>Acari</taxon>
        <taxon>Acariformes</taxon>
        <taxon>Sarcoptiformes</taxon>
        <taxon>Astigmata</taxon>
        <taxon>Psoroptidia</taxon>
        <taxon>Analgoidea</taxon>
        <taxon>Pyroglyphidae</taxon>
        <taxon>Pyroglyphinae</taxon>
        <taxon>Euroglyphus</taxon>
    </lineage>
</organism>
<gene>
    <name evidence="1" type="ORF">BLA29_013125</name>
</gene>
<reference evidence="1 2" key="1">
    <citation type="submission" date="2017-03" db="EMBL/GenBank/DDBJ databases">
        <title>Genome Survey of Euroglyphus maynei.</title>
        <authorList>
            <person name="Arlian L.G."/>
            <person name="Morgan M.S."/>
            <person name="Rider S.D."/>
        </authorList>
    </citation>
    <scope>NUCLEOTIDE SEQUENCE [LARGE SCALE GENOMIC DNA]</scope>
    <source>
        <strain evidence="1">Arlian Lab</strain>
        <tissue evidence="1">Whole body</tissue>
    </source>
</reference>
<evidence type="ECO:0000313" key="2">
    <source>
        <dbReference type="Proteomes" id="UP000194236"/>
    </source>
</evidence>
<dbReference type="EMBL" id="MUJZ01064975">
    <property type="protein sequence ID" value="OTF70596.1"/>
    <property type="molecule type" value="Genomic_DNA"/>
</dbReference>
<dbReference type="AlphaFoldDB" id="A0A1Y3AT03"/>
<proteinExistence type="predicted"/>
<accession>A0A1Y3AT03</accession>
<comment type="caution">
    <text evidence="1">The sequence shown here is derived from an EMBL/GenBank/DDBJ whole genome shotgun (WGS) entry which is preliminary data.</text>
</comment>
<protein>
    <submittedName>
        <fullName evidence="1">Uncharacterized protein</fullName>
    </submittedName>
</protein>
<evidence type="ECO:0000313" key="1">
    <source>
        <dbReference type="EMBL" id="OTF70596.1"/>
    </source>
</evidence>
<dbReference type="Proteomes" id="UP000194236">
    <property type="component" value="Unassembled WGS sequence"/>
</dbReference>
<name>A0A1Y3AT03_EURMA</name>
<keyword evidence="2" id="KW-1185">Reference proteome</keyword>